<dbReference type="Proteomes" id="UP001377804">
    <property type="component" value="Unassembled WGS sequence"/>
</dbReference>
<feature type="transmembrane region" description="Helical" evidence="9">
    <location>
        <begin position="59"/>
        <end position="77"/>
    </location>
</feature>
<evidence type="ECO:0000256" key="4">
    <source>
        <dbReference type="ARBA" id="ARBA00022692"/>
    </source>
</evidence>
<name>A0ABU8SGE9_9LACO</name>
<evidence type="ECO:0000256" key="3">
    <source>
        <dbReference type="ARBA" id="ARBA00022670"/>
    </source>
</evidence>
<dbReference type="PRINTS" id="PR00781">
    <property type="entry name" value="LIPOSIGPTASE"/>
</dbReference>
<dbReference type="InterPro" id="IPR001872">
    <property type="entry name" value="Peptidase_A8"/>
</dbReference>
<evidence type="ECO:0000256" key="1">
    <source>
        <dbReference type="ARBA" id="ARBA00006139"/>
    </source>
</evidence>
<keyword evidence="5 9" id="KW-0064">Aspartyl protease</keyword>
<evidence type="ECO:0000256" key="7">
    <source>
        <dbReference type="ARBA" id="ARBA00022989"/>
    </source>
</evidence>
<comment type="pathway">
    <text evidence="9">Protein modification; lipoprotein biosynthesis (signal peptide cleavage).</text>
</comment>
<proteinExistence type="inferred from homology"/>
<dbReference type="NCBIfam" id="TIGR00077">
    <property type="entry name" value="lspA"/>
    <property type="match status" value="1"/>
</dbReference>
<comment type="caution">
    <text evidence="9">Lacks conserved residue(s) required for the propagation of feature annotation.</text>
</comment>
<feature type="active site" evidence="9">
    <location>
        <position position="128"/>
    </location>
</feature>
<evidence type="ECO:0000256" key="6">
    <source>
        <dbReference type="ARBA" id="ARBA00022801"/>
    </source>
</evidence>
<dbReference type="PANTHER" id="PTHR33695:SF1">
    <property type="entry name" value="LIPOPROTEIN SIGNAL PEPTIDASE"/>
    <property type="match status" value="1"/>
</dbReference>
<evidence type="ECO:0000256" key="2">
    <source>
        <dbReference type="ARBA" id="ARBA00022475"/>
    </source>
</evidence>
<evidence type="ECO:0000313" key="13">
    <source>
        <dbReference type="Proteomes" id="UP001377804"/>
    </source>
</evidence>
<organism evidence="12 13">
    <name type="scientific">Holzapfeliella saturejae</name>
    <dbReference type="NCBI Taxonomy" id="3082953"/>
    <lineage>
        <taxon>Bacteria</taxon>
        <taxon>Bacillati</taxon>
        <taxon>Bacillota</taxon>
        <taxon>Bacilli</taxon>
        <taxon>Lactobacillales</taxon>
        <taxon>Lactobacillaceae</taxon>
        <taxon>Holzapfeliella</taxon>
    </lineage>
</organism>
<feature type="transmembrane region" description="Helical" evidence="9">
    <location>
        <begin position="84"/>
        <end position="102"/>
    </location>
</feature>
<keyword evidence="6 9" id="KW-0378">Hydrolase</keyword>
<evidence type="ECO:0000313" key="12">
    <source>
        <dbReference type="EMBL" id="MEJ6348444.1"/>
    </source>
</evidence>
<feature type="transmembrane region" description="Helical" evidence="9">
    <location>
        <begin position="122"/>
        <end position="144"/>
    </location>
</feature>
<comment type="function">
    <text evidence="9 10">This protein specifically catalyzes the removal of signal peptides from prolipoproteins.</text>
</comment>
<dbReference type="EMBL" id="JAWMWG010000001">
    <property type="protein sequence ID" value="MEJ6348444.1"/>
    <property type="molecule type" value="Genomic_DNA"/>
</dbReference>
<comment type="catalytic activity">
    <reaction evidence="9 10">
        <text>Release of signal peptides from bacterial membrane prolipoproteins. Hydrolyzes -Xaa-Yaa-Zaa-|-(S,diacylglyceryl)Cys-, in which Xaa is hydrophobic (preferably Leu), and Yaa (Ala or Ser) and Zaa (Gly or Ala) have small, neutral side chains.</text>
        <dbReference type="EC" id="3.4.23.36"/>
    </reaction>
</comment>
<evidence type="ECO:0000256" key="8">
    <source>
        <dbReference type="ARBA" id="ARBA00023136"/>
    </source>
</evidence>
<reference evidence="12 13" key="1">
    <citation type="submission" date="2023-10" db="EMBL/GenBank/DDBJ databases">
        <title>Holzapfeliella saturejae sp. nov. isolated from Satureja montana flowers.</title>
        <authorList>
            <person name="Alcantara C."/>
            <person name="Zuniga M."/>
            <person name="Landete J.M."/>
            <person name="Monedero V."/>
        </authorList>
    </citation>
    <scope>NUCLEOTIDE SEQUENCE [LARGE SCALE GENOMIC DNA]</scope>
    <source>
        <strain evidence="12 13">He02</strain>
    </source>
</reference>
<dbReference type="PANTHER" id="PTHR33695">
    <property type="entry name" value="LIPOPROTEIN SIGNAL PEPTIDASE"/>
    <property type="match status" value="1"/>
</dbReference>
<evidence type="ECO:0000256" key="11">
    <source>
        <dbReference type="RuleBase" id="RU004181"/>
    </source>
</evidence>
<evidence type="ECO:0000256" key="9">
    <source>
        <dbReference type="HAMAP-Rule" id="MF_00161"/>
    </source>
</evidence>
<comment type="caution">
    <text evidence="12">The sequence shown here is derived from an EMBL/GenBank/DDBJ whole genome shotgun (WGS) entry which is preliminary data.</text>
</comment>
<keyword evidence="3 9" id="KW-0645">Protease</keyword>
<keyword evidence="4 9" id="KW-0812">Transmembrane</keyword>
<keyword evidence="2 9" id="KW-1003">Cell membrane</keyword>
<dbReference type="PROSITE" id="PS00855">
    <property type="entry name" value="SPASE_II"/>
    <property type="match status" value="1"/>
</dbReference>
<keyword evidence="13" id="KW-1185">Reference proteome</keyword>
<feature type="active site" evidence="9">
    <location>
        <position position="112"/>
    </location>
</feature>
<accession>A0ABU8SGE9</accession>
<dbReference type="GO" id="GO:0004190">
    <property type="term" value="F:aspartic-type endopeptidase activity"/>
    <property type="evidence" value="ECO:0007669"/>
    <property type="project" value="UniProtKB-EC"/>
</dbReference>
<dbReference type="Pfam" id="PF01252">
    <property type="entry name" value="Peptidase_A8"/>
    <property type="match status" value="1"/>
</dbReference>
<evidence type="ECO:0000256" key="5">
    <source>
        <dbReference type="ARBA" id="ARBA00022750"/>
    </source>
</evidence>
<protein>
    <recommendedName>
        <fullName evidence="9">Lipoprotein signal peptidase</fullName>
        <ecNumber evidence="9">3.4.23.36</ecNumber>
    </recommendedName>
    <alternativeName>
        <fullName evidence="9">Prolipoprotein signal peptidase</fullName>
    </alternativeName>
    <alternativeName>
        <fullName evidence="9">Signal peptidase II</fullName>
        <shortName evidence="9">SPase II</shortName>
    </alternativeName>
</protein>
<evidence type="ECO:0000256" key="10">
    <source>
        <dbReference type="RuleBase" id="RU000594"/>
    </source>
</evidence>
<comment type="similarity">
    <text evidence="1 9 11">Belongs to the peptidase A8 family.</text>
</comment>
<dbReference type="HAMAP" id="MF_00161">
    <property type="entry name" value="LspA"/>
    <property type="match status" value="1"/>
</dbReference>
<sequence>MILFWLIGLGMLVLDQLLKLYIAANFQLGQVQEVVPNILSFTYVQNTGGASNIFSGNMLFFYIISIIAIPVLLYLIHRTKKRHFTCRLGLILILSGTIGNLIDRIRLQYVIDMFQLDFMRFNIFNIADIAVTCGVALIIIYLLFLDGKDHEQN</sequence>
<keyword evidence="7 9" id="KW-1133">Transmembrane helix</keyword>
<gene>
    <name evidence="9 12" type="primary">lspA</name>
    <name evidence="12" type="ORF">R4Y45_04275</name>
</gene>
<dbReference type="RefSeq" id="WP_339969620.1">
    <property type="nucleotide sequence ID" value="NZ_JAWMWG010000001.1"/>
</dbReference>
<comment type="subcellular location">
    <subcellularLocation>
        <location evidence="9">Cell membrane</location>
        <topology evidence="9">Multi-pass membrane protein</topology>
    </subcellularLocation>
</comment>
<dbReference type="EC" id="3.4.23.36" evidence="9"/>
<keyword evidence="8 9" id="KW-0472">Membrane</keyword>